<organism evidence="2 3">
    <name type="scientific">Sporosarcina saromensis</name>
    <dbReference type="NCBI Taxonomy" id="359365"/>
    <lineage>
        <taxon>Bacteria</taxon>
        <taxon>Bacillati</taxon>
        <taxon>Bacillota</taxon>
        <taxon>Bacilli</taxon>
        <taxon>Bacillales</taxon>
        <taxon>Caryophanaceae</taxon>
        <taxon>Sporosarcina</taxon>
    </lineage>
</organism>
<feature type="compositionally biased region" description="Basic and acidic residues" evidence="1">
    <location>
        <begin position="205"/>
        <end position="220"/>
    </location>
</feature>
<protein>
    <submittedName>
        <fullName evidence="2">Pilus assembly protein PilO</fullName>
    </submittedName>
</protein>
<feature type="region of interest" description="Disordered" evidence="1">
    <location>
        <begin position="205"/>
        <end position="232"/>
    </location>
</feature>
<dbReference type="InterPro" id="IPR014717">
    <property type="entry name" value="Transl_elong_EF1B/ribsomal_bS6"/>
</dbReference>
<evidence type="ECO:0000256" key="1">
    <source>
        <dbReference type="SAM" id="MobiDB-lite"/>
    </source>
</evidence>
<dbReference type="Proteomes" id="UP001282284">
    <property type="component" value="Unassembled WGS sequence"/>
</dbReference>
<dbReference type="Gene3D" id="3.30.70.60">
    <property type="match status" value="1"/>
</dbReference>
<gene>
    <name evidence="2" type="ORF">QT711_04240</name>
</gene>
<dbReference type="EMBL" id="JAUBDI010000002">
    <property type="protein sequence ID" value="MDW0112382.1"/>
    <property type="molecule type" value="Genomic_DNA"/>
</dbReference>
<name>A0ABU4G7P4_9BACL</name>
<evidence type="ECO:0000313" key="2">
    <source>
        <dbReference type="EMBL" id="MDW0112382.1"/>
    </source>
</evidence>
<reference evidence="2 3" key="1">
    <citation type="submission" date="2023-06" db="EMBL/GenBank/DDBJ databases">
        <title>Sporosarcina sp. nov., isolated from Korean traditional fermented seafood 'Jeotgal'.</title>
        <authorList>
            <person name="Yang A.I."/>
            <person name="Shin N.-R."/>
        </authorList>
    </citation>
    <scope>NUCLEOTIDE SEQUENCE [LARGE SCALE GENOMIC DNA]</scope>
    <source>
        <strain evidence="2 3">KCTC13119</strain>
    </source>
</reference>
<proteinExistence type="predicted"/>
<keyword evidence="3" id="KW-1185">Reference proteome</keyword>
<evidence type="ECO:0000313" key="3">
    <source>
        <dbReference type="Proteomes" id="UP001282284"/>
    </source>
</evidence>
<sequence>MERWTRMSNLTKRQKEKALIGLAALFLLALGAYSYGKLYSPAKQANEQAIQSLTNERDILFALQRQEAQQVGEKTFSSRTLQERVPVKPLEDQLLLQVHEAEVKSDTFVHEVNFTLDETVLDNSPEEVEKVHALLTEVHLQADAYSKVDRFIEEIEALQRIVVVESIEFSAPVEERTSNDDDVLMDLTVTFRAFYRPDLVELLEESPKVDAPEPSSKKDPTPINPIPSMEEE</sequence>
<accession>A0ABU4G7P4</accession>
<comment type="caution">
    <text evidence="2">The sequence shown here is derived from an EMBL/GenBank/DDBJ whole genome shotgun (WGS) entry which is preliminary data.</text>
</comment>